<reference evidence="4 5" key="1">
    <citation type="submission" date="2017-05" db="EMBL/GenBank/DDBJ databases">
        <title>Full genome sequence of Pseudorhodoplanes sinuspersici.</title>
        <authorList>
            <person name="Dastgheib S.M.M."/>
            <person name="Shavandi M."/>
            <person name="Tirandaz H."/>
        </authorList>
    </citation>
    <scope>NUCLEOTIDE SEQUENCE [LARGE SCALE GENOMIC DNA]</scope>
    <source>
        <strain evidence="4 5">RIPI110</strain>
    </source>
</reference>
<evidence type="ECO:0000256" key="1">
    <source>
        <dbReference type="ARBA" id="ARBA00005254"/>
    </source>
</evidence>
<organism evidence="4 5">
    <name type="scientific">Pseudorhodoplanes sinuspersici</name>
    <dbReference type="NCBI Taxonomy" id="1235591"/>
    <lineage>
        <taxon>Bacteria</taxon>
        <taxon>Pseudomonadati</taxon>
        <taxon>Pseudomonadota</taxon>
        <taxon>Alphaproteobacteria</taxon>
        <taxon>Hyphomicrobiales</taxon>
        <taxon>Pseudorhodoplanes</taxon>
    </lineage>
</organism>
<dbReference type="EMBL" id="CP021112">
    <property type="protein sequence ID" value="ARQ00597.1"/>
    <property type="molecule type" value="Genomic_DNA"/>
</dbReference>
<dbReference type="RefSeq" id="WP_086088993.1">
    <property type="nucleotide sequence ID" value="NZ_CP021112.1"/>
</dbReference>
<dbReference type="InterPro" id="IPR018376">
    <property type="entry name" value="Enoyl-CoA_hyd/isom_CS"/>
</dbReference>
<dbReference type="Gene3D" id="1.10.12.10">
    <property type="entry name" value="Lyase 2-enoyl-coa Hydratase, Chain A, domain 2"/>
    <property type="match status" value="1"/>
</dbReference>
<dbReference type="FunFam" id="3.90.226.10:FF:000009">
    <property type="entry name" value="Carnitinyl-CoA dehydratase"/>
    <property type="match status" value="1"/>
</dbReference>
<accession>A0A1W6ZT50</accession>
<dbReference type="OrthoDB" id="9807606at2"/>
<proteinExistence type="inferred from homology"/>
<evidence type="ECO:0000313" key="5">
    <source>
        <dbReference type="Proteomes" id="UP000194137"/>
    </source>
</evidence>
<dbReference type="InterPro" id="IPR001753">
    <property type="entry name" value="Enoyl-CoA_hydra/iso"/>
</dbReference>
<dbReference type="PANTHER" id="PTHR11941:SF54">
    <property type="entry name" value="ENOYL-COA HYDRATASE, MITOCHONDRIAL"/>
    <property type="match status" value="1"/>
</dbReference>
<keyword evidence="2" id="KW-0456">Lyase</keyword>
<dbReference type="GO" id="GO:0016836">
    <property type="term" value="F:hydro-lyase activity"/>
    <property type="evidence" value="ECO:0007669"/>
    <property type="project" value="UniProtKB-ARBA"/>
</dbReference>
<dbReference type="KEGG" id="psin:CAK95_17075"/>
<name>A0A1W6ZT50_9HYPH</name>
<dbReference type="STRING" id="1235591.CAK95_17075"/>
<evidence type="ECO:0000256" key="3">
    <source>
        <dbReference type="RuleBase" id="RU003707"/>
    </source>
</evidence>
<dbReference type="FunFam" id="1.10.12.10:FF:000001">
    <property type="entry name" value="Probable enoyl-CoA hydratase, mitochondrial"/>
    <property type="match status" value="1"/>
</dbReference>
<evidence type="ECO:0000256" key="2">
    <source>
        <dbReference type="ARBA" id="ARBA00023239"/>
    </source>
</evidence>
<dbReference type="SUPFAM" id="SSF52096">
    <property type="entry name" value="ClpP/crotonase"/>
    <property type="match status" value="1"/>
</dbReference>
<dbReference type="AlphaFoldDB" id="A0A1W6ZT50"/>
<comment type="similarity">
    <text evidence="1 3">Belongs to the enoyl-CoA hydratase/isomerase family.</text>
</comment>
<evidence type="ECO:0000313" key="4">
    <source>
        <dbReference type="EMBL" id="ARQ00597.1"/>
    </source>
</evidence>
<dbReference type="PANTHER" id="PTHR11941">
    <property type="entry name" value="ENOYL-COA HYDRATASE-RELATED"/>
    <property type="match status" value="1"/>
</dbReference>
<dbReference type="Gene3D" id="3.90.226.10">
    <property type="entry name" value="2-enoyl-CoA Hydratase, Chain A, domain 1"/>
    <property type="match status" value="1"/>
</dbReference>
<keyword evidence="5" id="KW-1185">Reference proteome</keyword>
<dbReference type="InterPro" id="IPR014748">
    <property type="entry name" value="Enoyl-CoA_hydra_C"/>
</dbReference>
<dbReference type="InterPro" id="IPR029045">
    <property type="entry name" value="ClpP/crotonase-like_dom_sf"/>
</dbReference>
<dbReference type="GO" id="GO:0006635">
    <property type="term" value="P:fatty acid beta-oxidation"/>
    <property type="evidence" value="ECO:0007669"/>
    <property type="project" value="TreeGrafter"/>
</dbReference>
<dbReference type="PROSITE" id="PS00166">
    <property type="entry name" value="ENOYL_COA_HYDRATASE"/>
    <property type="match status" value="1"/>
</dbReference>
<sequence length="265" mass="28869">MSSDGLAHLLVERPEPGLMVVRFNRPEVHNALNTATSEDLLKVFGKLAFTRGDLRCVILTASGEKAFSAGGDLKERQGMTDDAWRAQHAIIEEAAYSIINCSVPVIAAVNGVAFGGGCELALCCDFIYAARHARFALPEVTRGIMPGAGATQNLPRAVGVRRAKQIIMSGLPFTAEQAYEWGMVNEICDAAELMPQVLSLARTICDNAPISVRQIKKAINVSTQTDLTTGLAFEVQCYERMISTEDRHEGVLAFNEKRKPQFKGR</sequence>
<dbReference type="Proteomes" id="UP000194137">
    <property type="component" value="Chromosome"/>
</dbReference>
<dbReference type="Pfam" id="PF00378">
    <property type="entry name" value="ECH_1"/>
    <property type="match status" value="1"/>
</dbReference>
<gene>
    <name evidence="4" type="ORF">CAK95_17075</name>
</gene>
<protein>
    <submittedName>
        <fullName evidence="4">Enoyl-CoA hydratase</fullName>
    </submittedName>
</protein>
<dbReference type="CDD" id="cd06558">
    <property type="entry name" value="crotonase-like"/>
    <property type="match status" value="1"/>
</dbReference>